<feature type="region of interest" description="Disordered" evidence="1">
    <location>
        <begin position="21"/>
        <end position="51"/>
    </location>
</feature>
<feature type="compositionally biased region" description="Low complexity" evidence="1">
    <location>
        <begin position="21"/>
        <end position="38"/>
    </location>
</feature>
<feature type="chain" id="PRO_5044780351" evidence="2">
    <location>
        <begin position="23"/>
        <end position="78"/>
    </location>
</feature>
<feature type="compositionally biased region" description="Pro residues" evidence="1">
    <location>
        <begin position="39"/>
        <end position="48"/>
    </location>
</feature>
<evidence type="ECO:0000256" key="2">
    <source>
        <dbReference type="SAM" id="SignalP"/>
    </source>
</evidence>
<evidence type="ECO:0000313" key="4">
    <source>
        <dbReference type="Proteomes" id="UP001549921"/>
    </source>
</evidence>
<comment type="caution">
    <text evidence="3">The sequence shown here is derived from an EMBL/GenBank/DDBJ whole genome shotgun (WGS) entry which is preliminary data.</text>
</comment>
<accession>A0ABD0TGM3</accession>
<organism evidence="3 4">
    <name type="scientific">Loxostege sticticalis</name>
    <name type="common">Beet webworm moth</name>
    <dbReference type="NCBI Taxonomy" id="481309"/>
    <lineage>
        <taxon>Eukaryota</taxon>
        <taxon>Metazoa</taxon>
        <taxon>Ecdysozoa</taxon>
        <taxon>Arthropoda</taxon>
        <taxon>Hexapoda</taxon>
        <taxon>Insecta</taxon>
        <taxon>Pterygota</taxon>
        <taxon>Neoptera</taxon>
        <taxon>Endopterygota</taxon>
        <taxon>Lepidoptera</taxon>
        <taxon>Glossata</taxon>
        <taxon>Ditrysia</taxon>
        <taxon>Pyraloidea</taxon>
        <taxon>Crambidae</taxon>
        <taxon>Pyraustinae</taxon>
        <taxon>Loxostege</taxon>
    </lineage>
</organism>
<dbReference type="AlphaFoldDB" id="A0ABD0TGM3"/>
<dbReference type="Proteomes" id="UP001549921">
    <property type="component" value="Unassembled WGS sequence"/>
</dbReference>
<keyword evidence="2" id="KW-0732">Signal</keyword>
<protein>
    <submittedName>
        <fullName evidence="3">Uncharacterized protein</fullName>
    </submittedName>
</protein>
<feature type="signal peptide" evidence="2">
    <location>
        <begin position="1"/>
        <end position="22"/>
    </location>
</feature>
<dbReference type="EMBL" id="JBEDNZ010000005">
    <property type="protein sequence ID" value="KAL0842241.1"/>
    <property type="molecule type" value="Genomic_DNA"/>
</dbReference>
<evidence type="ECO:0000256" key="1">
    <source>
        <dbReference type="SAM" id="MobiDB-lite"/>
    </source>
</evidence>
<evidence type="ECO:0000313" key="3">
    <source>
        <dbReference type="EMBL" id="KAL0842241.1"/>
    </source>
</evidence>
<reference evidence="3 4" key="1">
    <citation type="submission" date="2024-06" db="EMBL/GenBank/DDBJ databases">
        <title>A chromosome-level genome assembly of beet webworm, Loxostege sticticalis.</title>
        <authorList>
            <person name="Zhang Y."/>
        </authorList>
    </citation>
    <scope>NUCLEOTIDE SEQUENCE [LARGE SCALE GENOMIC DNA]</scope>
    <source>
        <strain evidence="3">AQ028</strain>
        <tissue evidence="3">Male pupae</tissue>
    </source>
</reference>
<proteinExistence type="predicted"/>
<sequence>MLGLKYASVLAVLLVLANEVNSSNPSTSSPSKLTAEPPTEAPKPPPARPAYGNAVVVPPNCPPNTQADINGVCREVFH</sequence>
<gene>
    <name evidence="3" type="ORF">ABMA28_014395</name>
</gene>
<name>A0ABD0TGM3_LOXSC</name>